<evidence type="ECO:0000256" key="7">
    <source>
        <dbReference type="SAM" id="Phobius"/>
    </source>
</evidence>
<feature type="domain" description="Polysaccharide chain length determinant N-terminal" evidence="8">
    <location>
        <begin position="10"/>
        <end position="98"/>
    </location>
</feature>
<evidence type="ECO:0000256" key="4">
    <source>
        <dbReference type="ARBA" id="ARBA00022692"/>
    </source>
</evidence>
<keyword evidence="3" id="KW-1003">Cell membrane</keyword>
<gene>
    <name evidence="9" type="ORF">RZO55_19415</name>
</gene>
<comment type="subcellular location">
    <subcellularLocation>
        <location evidence="1">Cell membrane</location>
        <topology evidence="1">Multi-pass membrane protein</topology>
    </subcellularLocation>
</comment>
<evidence type="ECO:0000256" key="1">
    <source>
        <dbReference type="ARBA" id="ARBA00004651"/>
    </source>
</evidence>
<reference evidence="9 10" key="1">
    <citation type="submission" date="2023-10" db="EMBL/GenBank/DDBJ databases">
        <title>A novel Glycoside Hydrolase 43-Like Enzyme from Clostrdium boliviensis is an Endo-xylanase, and a Candidate for Xylooligosaccharides Production from Different Xylan Substrates.</title>
        <authorList>
            <person name="Alvarez M.T."/>
            <person name="Rocabado-Villegas L.R."/>
            <person name="Salas-Veizaga D.M."/>
            <person name="Linares-Pasten J.A."/>
            <person name="Gudmundsdottir E.E."/>
            <person name="Hreggvidsson G.O."/>
            <person name="Adlercreutz P."/>
            <person name="Nordberg Karlsson E."/>
        </authorList>
    </citation>
    <scope>NUCLEOTIDE SEQUENCE [LARGE SCALE GENOMIC DNA]</scope>
    <source>
        <strain evidence="9 10">E-1</strain>
    </source>
</reference>
<protein>
    <submittedName>
        <fullName evidence="9">Wzz/FepE/Etk N-terminal domain-containing protein</fullName>
    </submittedName>
</protein>
<evidence type="ECO:0000313" key="10">
    <source>
        <dbReference type="Proteomes" id="UP001276854"/>
    </source>
</evidence>
<accession>A0ABU4GRX3</accession>
<evidence type="ECO:0000313" key="9">
    <source>
        <dbReference type="EMBL" id="MDW2799747.1"/>
    </source>
</evidence>
<feature type="transmembrane region" description="Helical" evidence="7">
    <location>
        <begin position="24"/>
        <end position="46"/>
    </location>
</feature>
<dbReference type="EMBL" id="JAWONS010000280">
    <property type="protein sequence ID" value="MDW2799747.1"/>
    <property type="molecule type" value="Genomic_DNA"/>
</dbReference>
<dbReference type="Proteomes" id="UP001276854">
    <property type="component" value="Unassembled WGS sequence"/>
</dbReference>
<dbReference type="InterPro" id="IPR003856">
    <property type="entry name" value="LPS_length_determ_N"/>
</dbReference>
<evidence type="ECO:0000256" key="3">
    <source>
        <dbReference type="ARBA" id="ARBA00022475"/>
    </source>
</evidence>
<feature type="transmembrane region" description="Helical" evidence="7">
    <location>
        <begin position="179"/>
        <end position="200"/>
    </location>
</feature>
<dbReference type="PANTHER" id="PTHR32309:SF13">
    <property type="entry name" value="FERRIC ENTEROBACTIN TRANSPORT PROTEIN FEPE"/>
    <property type="match status" value="1"/>
</dbReference>
<proteinExistence type="inferred from homology"/>
<comment type="similarity">
    <text evidence="2">Belongs to the CpsC/CapA family.</text>
</comment>
<keyword evidence="6 7" id="KW-0472">Membrane</keyword>
<comment type="caution">
    <text evidence="9">The sequence shown here is derived from an EMBL/GenBank/DDBJ whole genome shotgun (WGS) entry which is preliminary data.</text>
</comment>
<evidence type="ECO:0000256" key="5">
    <source>
        <dbReference type="ARBA" id="ARBA00022989"/>
    </source>
</evidence>
<evidence type="ECO:0000259" key="8">
    <source>
        <dbReference type="Pfam" id="PF02706"/>
    </source>
</evidence>
<dbReference type="PANTHER" id="PTHR32309">
    <property type="entry name" value="TYROSINE-PROTEIN KINASE"/>
    <property type="match status" value="1"/>
</dbReference>
<name>A0ABU4GRX3_9CLOT</name>
<dbReference type="InterPro" id="IPR050445">
    <property type="entry name" value="Bact_polysacc_biosynth/exp"/>
</dbReference>
<organism evidence="9 10">
    <name type="scientific">Clostridium boliviensis</name>
    <dbReference type="NCBI Taxonomy" id="318465"/>
    <lineage>
        <taxon>Bacteria</taxon>
        <taxon>Bacillati</taxon>
        <taxon>Bacillota</taxon>
        <taxon>Clostridia</taxon>
        <taxon>Eubacteriales</taxon>
        <taxon>Clostridiaceae</taxon>
        <taxon>Clostridium</taxon>
    </lineage>
</organism>
<evidence type="ECO:0000256" key="6">
    <source>
        <dbReference type="ARBA" id="ARBA00023136"/>
    </source>
</evidence>
<sequence length="249" mass="27392">MGTNQDDEIEIDLKELFYVLKRKIWIIMLTGLLGAISVGLFTSVVLKPIYTSSTMLYIVNKTTTLASLADLQLGTQLTKDYKVLVTSRPVTTQVIADLDLNLSHEELVKKIKVENPVDTRILTISVEDSDPYMAKSIADDVAKVSSARMAKIMDSAPPNVVEEGYVPTRKTRPSVTKNTILGGLAGVFLSCAIIIALYVLNDTVKTPEDVEKYLGLNTLAAIPLFEGNATEEKRRRKKRSAGGNASWEK</sequence>
<keyword evidence="10" id="KW-1185">Reference proteome</keyword>
<keyword evidence="4 7" id="KW-0812">Transmembrane</keyword>
<keyword evidence="5 7" id="KW-1133">Transmembrane helix</keyword>
<evidence type="ECO:0000256" key="2">
    <source>
        <dbReference type="ARBA" id="ARBA00006683"/>
    </source>
</evidence>
<dbReference type="RefSeq" id="WP_318065932.1">
    <property type="nucleotide sequence ID" value="NZ_JAWONS010000280.1"/>
</dbReference>
<dbReference type="Pfam" id="PF02706">
    <property type="entry name" value="Wzz"/>
    <property type="match status" value="1"/>
</dbReference>